<evidence type="ECO:0000313" key="4">
    <source>
        <dbReference type="EMBL" id="MBB5803438.1"/>
    </source>
</evidence>
<dbReference type="InterPro" id="IPR031330">
    <property type="entry name" value="Gly_Hdrlase_35_cat"/>
</dbReference>
<reference evidence="4 5" key="1">
    <citation type="submission" date="2020-08" db="EMBL/GenBank/DDBJ databases">
        <title>Sequencing the genomes of 1000 actinobacteria strains.</title>
        <authorList>
            <person name="Klenk H.-P."/>
        </authorList>
    </citation>
    <scope>NUCLEOTIDE SEQUENCE [LARGE SCALE GENOMIC DNA]</scope>
    <source>
        <strain evidence="4 5">DSM 45486</strain>
    </source>
</reference>
<feature type="region of interest" description="Disordered" evidence="2">
    <location>
        <begin position="1"/>
        <end position="26"/>
    </location>
</feature>
<dbReference type="Pfam" id="PF01301">
    <property type="entry name" value="Glyco_hydro_35"/>
    <property type="match status" value="1"/>
</dbReference>
<dbReference type="PANTHER" id="PTHR23421">
    <property type="entry name" value="BETA-GALACTOSIDASE RELATED"/>
    <property type="match status" value="1"/>
</dbReference>
<accession>A0A7W9HK67</accession>
<name>A0A7W9HK67_9PSEU</name>
<dbReference type="Gene3D" id="3.40.190.10">
    <property type="entry name" value="Periplasmic binding protein-like II"/>
    <property type="match status" value="1"/>
</dbReference>
<sequence>MKYTVGVSDRAGGPTGGRIGKAMSGKGKAGSRKLWMPANLLSGVEAGAGKWRVAPLPQWNPGDKASAENGGSALSGPAAGGNKALAKAFLKYATAEEGVQLRVAGGAFPATTAELSSPEFLGAEFPNSVARRRTRSSPRRRNVISGWSYPPFQVYANSVFNDTLGKAYVSDTPLYDGLSAWQDASVEYGQEQGFTLDGAPFRMISGALHYFRVHPELWADRMREAKWMGLNTIDTYIPWNLHEPQRGVLDAEAGLDLPRFLDLAQEHARRGRVLLHGAVAVAGGHADRPAGVVVARHGDSIAFTARAAHRYVAKAR</sequence>
<keyword evidence="5" id="KW-1185">Reference proteome</keyword>
<dbReference type="SUPFAM" id="SSF51445">
    <property type="entry name" value="(Trans)glycosidases"/>
    <property type="match status" value="1"/>
</dbReference>
<dbReference type="Proteomes" id="UP000552097">
    <property type="component" value="Unassembled WGS sequence"/>
</dbReference>
<dbReference type="EMBL" id="JACHMO010000001">
    <property type="protein sequence ID" value="MBB5803438.1"/>
    <property type="molecule type" value="Genomic_DNA"/>
</dbReference>
<dbReference type="Gene3D" id="3.20.20.80">
    <property type="entry name" value="Glycosidases"/>
    <property type="match status" value="1"/>
</dbReference>
<dbReference type="InterPro" id="IPR017853">
    <property type="entry name" value="GH"/>
</dbReference>
<evidence type="ECO:0000313" key="5">
    <source>
        <dbReference type="Proteomes" id="UP000552097"/>
    </source>
</evidence>
<gene>
    <name evidence="4" type="ORF">F4560_003206</name>
</gene>
<comment type="caution">
    <text evidence="4">The sequence shown here is derived from an EMBL/GenBank/DDBJ whole genome shotgun (WGS) entry which is preliminary data.</text>
</comment>
<feature type="domain" description="Glycoside hydrolase 35 catalytic" evidence="3">
    <location>
        <begin position="194"/>
        <end position="267"/>
    </location>
</feature>
<evidence type="ECO:0000259" key="3">
    <source>
        <dbReference type="Pfam" id="PF01301"/>
    </source>
</evidence>
<evidence type="ECO:0000256" key="2">
    <source>
        <dbReference type="SAM" id="MobiDB-lite"/>
    </source>
</evidence>
<organism evidence="4 5">
    <name type="scientific">Saccharothrix ecbatanensis</name>
    <dbReference type="NCBI Taxonomy" id="1105145"/>
    <lineage>
        <taxon>Bacteria</taxon>
        <taxon>Bacillati</taxon>
        <taxon>Actinomycetota</taxon>
        <taxon>Actinomycetes</taxon>
        <taxon>Pseudonocardiales</taxon>
        <taxon>Pseudonocardiaceae</taxon>
        <taxon>Saccharothrix</taxon>
    </lineage>
</organism>
<dbReference type="PRINTS" id="PR00742">
    <property type="entry name" value="GLHYDRLASE35"/>
</dbReference>
<proteinExistence type="inferred from homology"/>
<dbReference type="InterPro" id="IPR001944">
    <property type="entry name" value="Glycoside_Hdrlase_35"/>
</dbReference>
<dbReference type="GO" id="GO:0004553">
    <property type="term" value="F:hydrolase activity, hydrolyzing O-glycosyl compounds"/>
    <property type="evidence" value="ECO:0007669"/>
    <property type="project" value="InterPro"/>
</dbReference>
<evidence type="ECO:0000256" key="1">
    <source>
        <dbReference type="ARBA" id="ARBA00009809"/>
    </source>
</evidence>
<protein>
    <recommendedName>
        <fullName evidence="3">Glycoside hydrolase 35 catalytic domain-containing protein</fullName>
    </recommendedName>
</protein>
<dbReference type="AlphaFoldDB" id="A0A7W9HK67"/>
<dbReference type="GO" id="GO:0005975">
    <property type="term" value="P:carbohydrate metabolic process"/>
    <property type="evidence" value="ECO:0007669"/>
    <property type="project" value="InterPro"/>
</dbReference>
<comment type="similarity">
    <text evidence="1">Belongs to the glycosyl hydrolase 35 family.</text>
</comment>
<dbReference type="SUPFAM" id="SSF53850">
    <property type="entry name" value="Periplasmic binding protein-like II"/>
    <property type="match status" value="1"/>
</dbReference>
<feature type="region of interest" description="Disordered" evidence="2">
    <location>
        <begin position="55"/>
        <end position="77"/>
    </location>
</feature>
<dbReference type="RefSeq" id="WP_221483511.1">
    <property type="nucleotide sequence ID" value="NZ_JACHMO010000001.1"/>
</dbReference>